<evidence type="ECO:0000313" key="5">
    <source>
        <dbReference type="EMBL" id="MPM50044.1"/>
    </source>
</evidence>
<feature type="domain" description="Rubredoxin-like" evidence="4">
    <location>
        <begin position="192"/>
        <end position="228"/>
    </location>
</feature>
<organism evidence="5">
    <name type="scientific">bioreactor metagenome</name>
    <dbReference type="NCBI Taxonomy" id="1076179"/>
    <lineage>
        <taxon>unclassified sequences</taxon>
        <taxon>metagenomes</taxon>
        <taxon>ecological metagenomes</taxon>
    </lineage>
</organism>
<evidence type="ECO:0000256" key="2">
    <source>
        <dbReference type="ARBA" id="ARBA00022982"/>
    </source>
</evidence>
<accession>A0A645AK51</accession>
<dbReference type="Gene3D" id="3.40.50.360">
    <property type="match status" value="1"/>
</dbReference>
<name>A0A645AK51_9ZZZZ</name>
<dbReference type="Gene3D" id="2.20.28.10">
    <property type="match status" value="1"/>
</dbReference>
<dbReference type="PANTHER" id="PTHR32145">
    <property type="entry name" value="DIFLAVIN FLAVOPROTEIN A 2-RELATED"/>
    <property type="match status" value="1"/>
</dbReference>
<evidence type="ECO:0000259" key="3">
    <source>
        <dbReference type="PROSITE" id="PS50902"/>
    </source>
</evidence>
<dbReference type="InterPro" id="IPR029039">
    <property type="entry name" value="Flavoprotein-like_sf"/>
</dbReference>
<dbReference type="InterPro" id="IPR008254">
    <property type="entry name" value="Flavodoxin/NO_synth"/>
</dbReference>
<dbReference type="GO" id="GO:0010181">
    <property type="term" value="F:FMN binding"/>
    <property type="evidence" value="ECO:0007669"/>
    <property type="project" value="InterPro"/>
</dbReference>
<dbReference type="Pfam" id="PF21349">
    <property type="entry name" value="RUBY_RBDX"/>
    <property type="match status" value="1"/>
</dbReference>
<dbReference type="EMBL" id="VSSQ01012788">
    <property type="protein sequence ID" value="MPM50044.1"/>
    <property type="molecule type" value="Genomic_DNA"/>
</dbReference>
<reference evidence="5" key="1">
    <citation type="submission" date="2019-08" db="EMBL/GenBank/DDBJ databases">
        <authorList>
            <person name="Kucharzyk K."/>
            <person name="Murdoch R.W."/>
            <person name="Higgins S."/>
            <person name="Loffler F."/>
        </authorList>
    </citation>
    <scope>NUCLEOTIDE SEQUENCE</scope>
</reference>
<dbReference type="PROSITE" id="PS50902">
    <property type="entry name" value="FLAVODOXIN_LIKE"/>
    <property type="match status" value="1"/>
</dbReference>
<evidence type="ECO:0000259" key="4">
    <source>
        <dbReference type="PROSITE" id="PS50903"/>
    </source>
</evidence>
<gene>
    <name evidence="5" type="primary">norV_22</name>
    <name evidence="5" type="ORF">SDC9_96778</name>
</gene>
<keyword evidence="2" id="KW-0249">Electron transport</keyword>
<dbReference type="PANTHER" id="PTHR32145:SF20">
    <property type="entry name" value="FLAVOPROTEIN"/>
    <property type="match status" value="1"/>
</dbReference>
<feature type="domain" description="Flavodoxin-like" evidence="3">
    <location>
        <begin position="34"/>
        <end position="173"/>
    </location>
</feature>
<dbReference type="SUPFAM" id="SSF57802">
    <property type="entry name" value="Rubredoxin-like"/>
    <property type="match status" value="1"/>
</dbReference>
<dbReference type="AlphaFoldDB" id="A0A645AK51"/>
<dbReference type="InterPro" id="IPR048574">
    <property type="entry name" value="RUBY_RBDX"/>
</dbReference>
<dbReference type="PROSITE" id="PS50903">
    <property type="entry name" value="RUBREDOXIN_LIKE"/>
    <property type="match status" value="1"/>
</dbReference>
<dbReference type="GO" id="GO:0005506">
    <property type="term" value="F:iron ion binding"/>
    <property type="evidence" value="ECO:0007669"/>
    <property type="project" value="InterPro"/>
</dbReference>
<proteinExistence type="predicted"/>
<dbReference type="InterPro" id="IPR024934">
    <property type="entry name" value="Rubredoxin-like_dom"/>
</dbReference>
<evidence type="ECO:0000256" key="1">
    <source>
        <dbReference type="ARBA" id="ARBA00022448"/>
    </source>
</evidence>
<comment type="caution">
    <text evidence="5">The sequence shown here is derived from an EMBL/GenBank/DDBJ whole genome shotgun (WGS) entry which is preliminary data.</text>
</comment>
<sequence length="229" mass="24865">MICPLHGPVWRKNLDYPLSKYAKWAAYEPEVRGVLIAFASVYGGTEAAANILACRLAERGVAVDMYDVSVTHYSYVLSELFKYSHIVFASTTYNNGIFVSMENLLHDVAHHNLQNRKVALIENGSWAPASGKLMTQILGGMKNMELVTAPVTLKSALAIGQDAELEALADALAADLRGETPAAPGNQNEDKPKGFVCKVCGFIYQGDALPGSFECPICHRTAEVFEPLA</sequence>
<protein>
    <submittedName>
        <fullName evidence="5">Anaerobic nitric oxide reductase flavorubredoxin</fullName>
    </submittedName>
</protein>
<dbReference type="SUPFAM" id="SSF52218">
    <property type="entry name" value="Flavoproteins"/>
    <property type="match status" value="1"/>
</dbReference>
<dbReference type="InterPro" id="IPR051285">
    <property type="entry name" value="NADH_oxidoreductase_modular"/>
</dbReference>
<dbReference type="Pfam" id="PF00258">
    <property type="entry name" value="Flavodoxin_1"/>
    <property type="match status" value="1"/>
</dbReference>
<dbReference type="CDD" id="cd00350">
    <property type="entry name" value="rubredoxin_like"/>
    <property type="match status" value="1"/>
</dbReference>
<keyword evidence="1" id="KW-0813">Transport</keyword>